<evidence type="ECO:0000256" key="1">
    <source>
        <dbReference type="ARBA" id="ARBA00006817"/>
    </source>
</evidence>
<proteinExistence type="inferred from homology"/>
<dbReference type="Pfam" id="PF08327">
    <property type="entry name" value="AHSA1"/>
    <property type="match status" value="1"/>
</dbReference>
<comment type="caution">
    <text evidence="3">The sequence shown here is derived from an EMBL/GenBank/DDBJ whole genome shotgun (WGS) entry which is preliminary data.</text>
</comment>
<name>A0A933NX33_9HYPH</name>
<sequence length="142" mass="15839">MEKQIVDIETMIAADAARVWLALTGPGATVMPMTKVETDWIVGHPIVFSGEWQGKAFEDHGEIRKVVERKEVIFTHWSGNRPQPDDYHVVRYALSPEGGSTKVRLTQSNIGPKAEVDEKTKSEFARTFGLMLDNLKVSAEGK</sequence>
<organism evidence="3 4">
    <name type="scientific">Devosia nanyangense</name>
    <dbReference type="NCBI Taxonomy" id="1228055"/>
    <lineage>
        <taxon>Bacteria</taxon>
        <taxon>Pseudomonadati</taxon>
        <taxon>Pseudomonadota</taxon>
        <taxon>Alphaproteobacteria</taxon>
        <taxon>Hyphomicrobiales</taxon>
        <taxon>Devosiaceae</taxon>
        <taxon>Devosia</taxon>
    </lineage>
</organism>
<dbReference type="InterPro" id="IPR013538">
    <property type="entry name" value="ASHA1/2-like_C"/>
</dbReference>
<evidence type="ECO:0000259" key="2">
    <source>
        <dbReference type="Pfam" id="PF08327"/>
    </source>
</evidence>
<dbReference type="Gene3D" id="3.30.530.20">
    <property type="match status" value="1"/>
</dbReference>
<evidence type="ECO:0000313" key="4">
    <source>
        <dbReference type="Proteomes" id="UP000782610"/>
    </source>
</evidence>
<comment type="similarity">
    <text evidence="1">Belongs to the AHA1 family.</text>
</comment>
<dbReference type="EMBL" id="JACRAF010000006">
    <property type="protein sequence ID" value="MBI4920601.1"/>
    <property type="molecule type" value="Genomic_DNA"/>
</dbReference>
<reference evidence="3" key="1">
    <citation type="submission" date="2020-07" db="EMBL/GenBank/DDBJ databases">
        <title>Huge and variable diversity of episymbiotic CPR bacteria and DPANN archaea in groundwater ecosystems.</title>
        <authorList>
            <person name="He C.Y."/>
            <person name="Keren R."/>
            <person name="Whittaker M."/>
            <person name="Farag I.F."/>
            <person name="Doudna J."/>
            <person name="Cate J.H.D."/>
            <person name="Banfield J.F."/>
        </authorList>
    </citation>
    <scope>NUCLEOTIDE SEQUENCE</scope>
    <source>
        <strain evidence="3">NC_groundwater_1586_Pr3_B-0.1um_66_15</strain>
    </source>
</reference>
<dbReference type="SUPFAM" id="SSF55961">
    <property type="entry name" value="Bet v1-like"/>
    <property type="match status" value="1"/>
</dbReference>
<accession>A0A933NX33</accession>
<dbReference type="InterPro" id="IPR023393">
    <property type="entry name" value="START-like_dom_sf"/>
</dbReference>
<dbReference type="CDD" id="cd07814">
    <property type="entry name" value="SRPBCC_CalC_Aha1-like"/>
    <property type="match status" value="1"/>
</dbReference>
<protein>
    <submittedName>
        <fullName evidence="3">SRPBCC domain-containing protein</fullName>
    </submittedName>
</protein>
<dbReference type="Proteomes" id="UP000782610">
    <property type="component" value="Unassembled WGS sequence"/>
</dbReference>
<feature type="domain" description="Activator of Hsp90 ATPase homologue 1/2-like C-terminal" evidence="2">
    <location>
        <begin position="14"/>
        <end position="137"/>
    </location>
</feature>
<evidence type="ECO:0000313" key="3">
    <source>
        <dbReference type="EMBL" id="MBI4920601.1"/>
    </source>
</evidence>
<gene>
    <name evidence="3" type="ORF">HY834_02540</name>
</gene>
<dbReference type="AlphaFoldDB" id="A0A933NX33"/>